<keyword evidence="3" id="KW-1185">Reference proteome</keyword>
<comment type="caution">
    <text evidence="2">The sequence shown here is derived from an EMBL/GenBank/DDBJ whole genome shotgun (WGS) entry which is preliminary data.</text>
</comment>
<reference evidence="2" key="2">
    <citation type="journal article" date="2023" name="Int. J. Syst. Evol. Microbiol.">
        <title>Streptomyces marispadix sp. nov., isolated from marine beach sediment of the Northern Coast of Portugal.</title>
        <authorList>
            <person name="dos Santos J.D.N."/>
            <person name="Vitorino I.R."/>
            <person name="Kallscheuer N."/>
            <person name="Srivastava A."/>
            <person name="Krautwurst S."/>
            <person name="Marz M."/>
            <person name="Jogler C."/>
            <person name="Lobo Da Cunha A."/>
            <person name="Catita J."/>
            <person name="Goncalves H."/>
            <person name="Gonzalez I."/>
            <person name="Reyes F."/>
            <person name="Lage O.M."/>
        </authorList>
    </citation>
    <scope>NUCLEOTIDE SEQUENCE</scope>
    <source>
        <strain evidence="2">M600PL45_2</strain>
    </source>
</reference>
<accession>A0ABS9SVH6</accession>
<evidence type="ECO:0000313" key="2">
    <source>
        <dbReference type="EMBL" id="MCH6160056.1"/>
    </source>
</evidence>
<dbReference type="RefSeq" id="WP_241058078.1">
    <property type="nucleotide sequence ID" value="NZ_JAKWJU010000002.1"/>
</dbReference>
<protein>
    <submittedName>
        <fullName evidence="2">Uncharacterized protein</fullName>
    </submittedName>
</protein>
<sequence length="619" mass="62217">MTACAPESATAGRTARHSTFTIAADGAYAARLNASAEDGWFPERWTLDGPEPYAVPLPGARPEQSDSQVLPLTDGRVLIARREDGAHKLALLYPTGPTTGELPLGAVESERLTLLPPAPCGRRAYALTAGEHSTRVWLVAGGGDGLPQPVAEVPGRCGGGAWLDRDGRLLAVDRTDTGGTGRTKTVAVDLSRGGEVSPLLQITDESDDRLMLADADSGLLIVRSDAPGEFRLGWGVLGSHRPVRFPESLHPEDALLTPFAVQPGQMLLPESCAVALHGQTTGARAGGAWLGVWRPMQRELRRFRAPGGWLPGKGVWTREGELRLPCATAHAPCGLARLRMRGRSADADAGATVTGTGTGESLGAGVDLSAVVGDAAGPEARRGTPEVAREVPDDGSDADSRGPVAEGVGAERAQREAEGAPTGGAGGAGAGAVAGTATGTGTGAGSGTGIGEQGQEGAVPGGLVNGTAERPVPSAVHPGALPAEVPVAPVRERALRLPMPNTAAGGAGSQRQGAEAMGAGPPEAQGPPVNAAGAGARAAASTRTATGTGTATDAVNAVSPAGVGAPDGRLTGTEPSSPFAAQPAGGESAEPCVRRKPVPLQDAPLATALHDAAVRARTA</sequence>
<proteinExistence type="predicted"/>
<organism evidence="2 3">
    <name type="scientific">Streptomyces marispadix</name>
    <dbReference type="NCBI Taxonomy" id="2922868"/>
    <lineage>
        <taxon>Bacteria</taxon>
        <taxon>Bacillati</taxon>
        <taxon>Actinomycetota</taxon>
        <taxon>Actinomycetes</taxon>
        <taxon>Kitasatosporales</taxon>
        <taxon>Streptomycetaceae</taxon>
        <taxon>Streptomyces</taxon>
    </lineage>
</organism>
<feature type="region of interest" description="Disordered" evidence="1">
    <location>
        <begin position="499"/>
        <end position="598"/>
    </location>
</feature>
<dbReference type="SUPFAM" id="SSF82171">
    <property type="entry name" value="DPP6 N-terminal domain-like"/>
    <property type="match status" value="1"/>
</dbReference>
<gene>
    <name evidence="2" type="ORF">MMA15_06365</name>
</gene>
<dbReference type="Proteomes" id="UP001166784">
    <property type="component" value="Unassembled WGS sequence"/>
</dbReference>
<name>A0ABS9SVH6_9ACTN</name>
<evidence type="ECO:0000256" key="1">
    <source>
        <dbReference type="SAM" id="MobiDB-lite"/>
    </source>
</evidence>
<evidence type="ECO:0000313" key="3">
    <source>
        <dbReference type="Proteomes" id="UP001166784"/>
    </source>
</evidence>
<dbReference type="EMBL" id="JAKWJU010000002">
    <property type="protein sequence ID" value="MCH6160056.1"/>
    <property type="molecule type" value="Genomic_DNA"/>
</dbReference>
<feature type="compositionally biased region" description="Basic and acidic residues" evidence="1">
    <location>
        <begin position="379"/>
        <end position="392"/>
    </location>
</feature>
<reference evidence="2" key="1">
    <citation type="submission" date="2022-03" db="EMBL/GenBank/DDBJ databases">
        <authorList>
            <person name="Santos J.D.N."/>
            <person name="Kallscheuer N."/>
            <person name="Jogler C."/>
            <person name="Lage O.M."/>
        </authorList>
    </citation>
    <scope>NUCLEOTIDE SEQUENCE</scope>
    <source>
        <strain evidence="2">M600PL45_2</strain>
    </source>
</reference>
<feature type="compositionally biased region" description="Low complexity" evidence="1">
    <location>
        <begin position="509"/>
        <end position="552"/>
    </location>
</feature>
<feature type="region of interest" description="Disordered" evidence="1">
    <location>
        <begin position="376"/>
        <end position="480"/>
    </location>
</feature>
<feature type="compositionally biased region" description="Gly residues" evidence="1">
    <location>
        <begin position="421"/>
        <end position="464"/>
    </location>
</feature>